<name>A0A450WAH1_9GAMM</name>
<dbReference type="Pfam" id="PF06980">
    <property type="entry name" value="DUF1302"/>
    <property type="match status" value="1"/>
</dbReference>
<accession>A0A450WAH1</accession>
<organism evidence="3">
    <name type="scientific">Candidatus Kentrum sp. FM</name>
    <dbReference type="NCBI Taxonomy" id="2126340"/>
    <lineage>
        <taxon>Bacteria</taxon>
        <taxon>Pseudomonadati</taxon>
        <taxon>Pseudomonadota</taxon>
        <taxon>Gammaproteobacteria</taxon>
        <taxon>Candidatus Kentrum</taxon>
    </lineage>
</organism>
<dbReference type="EMBL" id="CAADFA010000307">
    <property type="protein sequence ID" value="VFJ62079.1"/>
    <property type="molecule type" value="Genomic_DNA"/>
</dbReference>
<evidence type="ECO:0000313" key="3">
    <source>
        <dbReference type="EMBL" id="VFK14027.1"/>
    </source>
</evidence>
<proteinExistence type="predicted"/>
<dbReference type="EMBL" id="CAADEZ010000309">
    <property type="protein sequence ID" value="VFJ62572.1"/>
    <property type="molecule type" value="Genomic_DNA"/>
</dbReference>
<evidence type="ECO:0000313" key="1">
    <source>
        <dbReference type="EMBL" id="VFJ62079.1"/>
    </source>
</evidence>
<evidence type="ECO:0000313" key="2">
    <source>
        <dbReference type="EMBL" id="VFJ62572.1"/>
    </source>
</evidence>
<dbReference type="InterPro" id="IPR010727">
    <property type="entry name" value="DUF1302"/>
</dbReference>
<dbReference type="AlphaFoldDB" id="A0A450WAH1"/>
<evidence type="ECO:0008006" key="4">
    <source>
        <dbReference type="Google" id="ProtNLM"/>
    </source>
</evidence>
<dbReference type="EMBL" id="CAADFL010000302">
    <property type="protein sequence ID" value="VFK14027.1"/>
    <property type="molecule type" value="Genomic_DNA"/>
</dbReference>
<gene>
    <name evidence="2" type="ORF">BECKFM1743A_GA0114220_103091</name>
    <name evidence="3" type="ORF">BECKFM1743B_GA0114221_103021</name>
    <name evidence="1" type="ORF">BECKFM1743C_GA0114222_103074</name>
</gene>
<reference evidence="3" key="1">
    <citation type="submission" date="2019-02" db="EMBL/GenBank/DDBJ databases">
        <authorList>
            <person name="Gruber-Vodicka R. H."/>
            <person name="Seah K. B. B."/>
        </authorList>
    </citation>
    <scope>NUCLEOTIDE SEQUENCE</scope>
    <source>
        <strain evidence="2">BECK_BZ163</strain>
        <strain evidence="3">BECK_BZ164</strain>
        <strain evidence="1">BECK_BZ165</strain>
    </source>
</reference>
<protein>
    <recommendedName>
        <fullName evidence="4">DUF1302 domain-containing protein</fullName>
    </recommendedName>
</protein>
<sequence>MLFGLPIHAQAIEFDGGFIEGNIDTTVSFGTLFRVQGRDDGIIGAANGGDAAGANADDGNLNYDTGIVSQVSKITSDIELAHKSGKLGAFLRVKAFMDNLNNSSSDTERTPLSNEAMDLMGRHADVLDFYGWGAFDAIGMSGEAKFGKHVLNWGESTFIQGGMNIINPIDVSAMRTPGSEIREALLPVNMFSVALDVTDSLSMESFYQFDWDETAPDPAGSYFSTNDFATDGGDKIQLGWGKIPDTGFSFESYGAGLTAAINGDLAAAVAGGLTTAQADFDEDFMSVSRGANDTAKDGGQWGLNLHYFSEALNDTEFGVYYVNYHSRLPIVSGRTGTDAGVTSGATAAGAILGGANVSGAVDASTLTEIANSIAVDRYADTASYLVEFPEDIDLFGVSFNTDIGRWVLQGEYSFKNDVPLQIDDVELLLAALTPLGTALEASLGYNPFAQNQIGVLGTDEYVQGYIERDVSQLQATLARVFGNTMYADEFTFIAEAAITHVHSMPDKDELRLEGDGTFTSGDALAAALQGTSAESSSHFADATSWGYRLIGRWAYNSAFLGVNLLPHVAFQHDVNGVSPGPGGNFIEDRKALTVGLTATYREQWDTDLSYTSYFGAGDYNLLNDRDYVSFNLKYSF</sequence>